<accession>X0UF64</accession>
<protein>
    <submittedName>
        <fullName evidence="1">Uncharacterized protein</fullName>
    </submittedName>
</protein>
<organism evidence="1">
    <name type="scientific">marine sediment metagenome</name>
    <dbReference type="NCBI Taxonomy" id="412755"/>
    <lineage>
        <taxon>unclassified sequences</taxon>
        <taxon>metagenomes</taxon>
        <taxon>ecological metagenomes</taxon>
    </lineage>
</organism>
<dbReference type="AlphaFoldDB" id="X0UF64"/>
<gene>
    <name evidence="1" type="ORF">S01H1_28979</name>
</gene>
<dbReference type="EMBL" id="BARS01017744">
    <property type="protein sequence ID" value="GAF87140.1"/>
    <property type="molecule type" value="Genomic_DNA"/>
</dbReference>
<sequence length="257" mass="28597">VGQHTRLDSGGVPFSLGDLKPGAKLATDFYAEDYLGDGFSISERESRKKAWDRALCEISGPNGRATVVVKGNGRGGDTYPRGVTYTMQSDTGKGHIQVRTIRASLGGFDQVKSDKAWAELVLCGRITAMDPKTRLITIQQNRPEADDMIGHRLWQTADRSIEKHFPKTKAAVAKHRLATVKRWNNALAKGPVKRNVYLDDAVEIIIDGTWDHDFGELKIGDRIGVRYRIIQDDGKVIRPDWVRISRVPAVAAREKHP</sequence>
<proteinExistence type="predicted"/>
<name>X0UF64_9ZZZZ</name>
<comment type="caution">
    <text evidence="1">The sequence shown here is derived from an EMBL/GenBank/DDBJ whole genome shotgun (WGS) entry which is preliminary data.</text>
</comment>
<evidence type="ECO:0000313" key="1">
    <source>
        <dbReference type="EMBL" id="GAF87140.1"/>
    </source>
</evidence>
<feature type="non-terminal residue" evidence="1">
    <location>
        <position position="1"/>
    </location>
</feature>
<reference evidence="1" key="1">
    <citation type="journal article" date="2014" name="Front. Microbiol.">
        <title>High frequency of phylogenetically diverse reductive dehalogenase-homologous genes in deep subseafloor sedimentary metagenomes.</title>
        <authorList>
            <person name="Kawai M."/>
            <person name="Futagami T."/>
            <person name="Toyoda A."/>
            <person name="Takaki Y."/>
            <person name="Nishi S."/>
            <person name="Hori S."/>
            <person name="Arai W."/>
            <person name="Tsubouchi T."/>
            <person name="Morono Y."/>
            <person name="Uchiyama I."/>
            <person name="Ito T."/>
            <person name="Fujiyama A."/>
            <person name="Inagaki F."/>
            <person name="Takami H."/>
        </authorList>
    </citation>
    <scope>NUCLEOTIDE SEQUENCE</scope>
    <source>
        <strain evidence="1">Expedition CK06-06</strain>
    </source>
</reference>